<dbReference type="PROSITE" id="PS50127">
    <property type="entry name" value="UBC_2"/>
    <property type="match status" value="1"/>
</dbReference>
<dbReference type="EMBL" id="BDIP01001707">
    <property type="protein sequence ID" value="GIQ84970.1"/>
    <property type="molecule type" value="Genomic_DNA"/>
</dbReference>
<sequence>GVDDTAYAGGRWEIDIKVPPTYPNEPPKMKFVTRIFHPNIDWKTDCPEPSSPLNCDAGNCLRAGDSRAYRSLVQLYISMYCKKE</sequence>
<dbReference type="OrthoDB" id="9973183at2759"/>
<dbReference type="Gene3D" id="3.10.110.10">
    <property type="entry name" value="Ubiquitin Conjugating Enzyme"/>
    <property type="match status" value="1"/>
</dbReference>
<evidence type="ECO:0000259" key="1">
    <source>
        <dbReference type="PROSITE" id="PS50127"/>
    </source>
</evidence>
<dbReference type="Pfam" id="PF00179">
    <property type="entry name" value="UQ_con"/>
    <property type="match status" value="1"/>
</dbReference>
<feature type="domain" description="UBC core" evidence="1">
    <location>
        <begin position="1"/>
        <end position="84"/>
    </location>
</feature>
<keyword evidence="3" id="KW-1185">Reference proteome</keyword>
<protein>
    <recommendedName>
        <fullName evidence="1">UBC core domain-containing protein</fullName>
    </recommendedName>
</protein>
<organism evidence="2 3">
    <name type="scientific">Kipferlia bialata</name>
    <dbReference type="NCBI Taxonomy" id="797122"/>
    <lineage>
        <taxon>Eukaryota</taxon>
        <taxon>Metamonada</taxon>
        <taxon>Carpediemonas-like organisms</taxon>
        <taxon>Kipferlia</taxon>
    </lineage>
</organism>
<gene>
    <name evidence="2" type="ORF">KIPB_006569</name>
</gene>
<proteinExistence type="predicted"/>
<name>A0A9K3CZU7_9EUKA</name>
<accession>A0A9K3CZU7</accession>
<dbReference type="InterPro" id="IPR000608">
    <property type="entry name" value="UBC"/>
</dbReference>
<dbReference type="AlphaFoldDB" id="A0A9K3CZU7"/>
<feature type="non-terminal residue" evidence="2">
    <location>
        <position position="1"/>
    </location>
</feature>
<dbReference type="SUPFAM" id="SSF54495">
    <property type="entry name" value="UBC-like"/>
    <property type="match status" value="1"/>
</dbReference>
<dbReference type="PANTHER" id="PTHR24068">
    <property type="entry name" value="UBIQUITIN-CONJUGATING ENZYME E2"/>
    <property type="match status" value="1"/>
</dbReference>
<dbReference type="InterPro" id="IPR016135">
    <property type="entry name" value="UBQ-conjugating_enzyme/RWD"/>
</dbReference>
<reference evidence="2 3" key="1">
    <citation type="journal article" date="2018" name="PLoS ONE">
        <title>The draft genome of Kipferlia bialata reveals reductive genome evolution in fornicate parasites.</title>
        <authorList>
            <person name="Tanifuji G."/>
            <person name="Takabayashi S."/>
            <person name="Kume K."/>
            <person name="Takagi M."/>
            <person name="Nakayama T."/>
            <person name="Kamikawa R."/>
            <person name="Inagaki Y."/>
            <person name="Hashimoto T."/>
        </authorList>
    </citation>
    <scope>NUCLEOTIDE SEQUENCE [LARGE SCALE GENOMIC DNA]</scope>
    <source>
        <strain evidence="2">NY0173</strain>
    </source>
</reference>
<evidence type="ECO:0000313" key="3">
    <source>
        <dbReference type="Proteomes" id="UP000265618"/>
    </source>
</evidence>
<dbReference type="Proteomes" id="UP000265618">
    <property type="component" value="Unassembled WGS sequence"/>
</dbReference>
<evidence type="ECO:0000313" key="2">
    <source>
        <dbReference type="EMBL" id="GIQ84970.1"/>
    </source>
</evidence>
<comment type="caution">
    <text evidence="2">The sequence shown here is derived from an EMBL/GenBank/DDBJ whole genome shotgun (WGS) entry which is preliminary data.</text>
</comment>